<dbReference type="RefSeq" id="WP_120463444.1">
    <property type="nucleotide sequence ID" value="NZ_BMIW01000046.1"/>
</dbReference>
<keyword evidence="3" id="KW-1185">Reference proteome</keyword>
<dbReference type="EMBL" id="BMIW01000046">
    <property type="protein sequence ID" value="GGG16936.1"/>
    <property type="molecule type" value="Genomic_DNA"/>
</dbReference>
<keyword evidence="1" id="KW-0472">Membrane</keyword>
<reference evidence="3" key="1">
    <citation type="journal article" date="2019" name="Int. J. Syst. Evol. Microbiol.">
        <title>The Global Catalogue of Microorganisms (GCM) 10K type strain sequencing project: providing services to taxonomists for standard genome sequencing and annotation.</title>
        <authorList>
            <consortium name="The Broad Institute Genomics Platform"/>
            <consortium name="The Broad Institute Genome Sequencing Center for Infectious Disease"/>
            <person name="Wu L."/>
            <person name="Ma J."/>
        </authorList>
    </citation>
    <scope>NUCLEOTIDE SEQUENCE [LARGE SCALE GENOMIC DNA]</scope>
    <source>
        <strain evidence="3">CGMCC 1.15420</strain>
    </source>
</reference>
<sequence>MKFDHLPLWGWILVGLTLLIQATWIFLDARSRGKKPWLAWLWGFWGLTSFPLPSIVYLIAVIGLDRRRRKTGRSIRTKK</sequence>
<dbReference type="Proteomes" id="UP000608420">
    <property type="component" value="Unassembled WGS sequence"/>
</dbReference>
<comment type="caution">
    <text evidence="2">The sequence shown here is derived from an EMBL/GenBank/DDBJ whole genome shotgun (WGS) entry which is preliminary data.</text>
</comment>
<evidence type="ECO:0000313" key="2">
    <source>
        <dbReference type="EMBL" id="GGG16936.1"/>
    </source>
</evidence>
<feature type="transmembrane region" description="Helical" evidence="1">
    <location>
        <begin position="7"/>
        <end position="27"/>
    </location>
</feature>
<accession>A0ABQ1W888</accession>
<keyword evidence="1" id="KW-1133">Transmembrane helix</keyword>
<protein>
    <recommendedName>
        <fullName evidence="4">SigmaY antisigma factor component</fullName>
    </recommendedName>
</protein>
<evidence type="ECO:0008006" key="4">
    <source>
        <dbReference type="Google" id="ProtNLM"/>
    </source>
</evidence>
<gene>
    <name evidence="2" type="ORF">GCM10010913_43710</name>
</gene>
<name>A0ABQ1W888_9BACL</name>
<proteinExistence type="predicted"/>
<keyword evidence="1" id="KW-0812">Transmembrane</keyword>
<evidence type="ECO:0000313" key="3">
    <source>
        <dbReference type="Proteomes" id="UP000608420"/>
    </source>
</evidence>
<feature type="transmembrane region" description="Helical" evidence="1">
    <location>
        <begin position="39"/>
        <end position="64"/>
    </location>
</feature>
<evidence type="ECO:0000256" key="1">
    <source>
        <dbReference type="SAM" id="Phobius"/>
    </source>
</evidence>
<organism evidence="2 3">
    <name type="scientific">Paenibacillus aceti</name>
    <dbReference type="NCBI Taxonomy" id="1820010"/>
    <lineage>
        <taxon>Bacteria</taxon>
        <taxon>Bacillati</taxon>
        <taxon>Bacillota</taxon>
        <taxon>Bacilli</taxon>
        <taxon>Bacillales</taxon>
        <taxon>Paenibacillaceae</taxon>
        <taxon>Paenibacillus</taxon>
    </lineage>
</organism>